<protein>
    <submittedName>
        <fullName evidence="3">Uncharacterized protein</fullName>
    </submittedName>
</protein>
<reference evidence="3" key="1">
    <citation type="submission" date="2020-11" db="EMBL/GenBank/DDBJ databases">
        <authorList>
            <consortium name="DOE Joint Genome Institute"/>
            <person name="Ahrendt S."/>
            <person name="Riley R."/>
            <person name="Andreopoulos W."/>
            <person name="LaButti K."/>
            <person name="Pangilinan J."/>
            <person name="Ruiz-duenas F.J."/>
            <person name="Barrasa J.M."/>
            <person name="Sanchez-Garcia M."/>
            <person name="Camarero S."/>
            <person name="Miyauchi S."/>
            <person name="Serrano A."/>
            <person name="Linde D."/>
            <person name="Babiker R."/>
            <person name="Drula E."/>
            <person name="Ayuso-Fernandez I."/>
            <person name="Pacheco R."/>
            <person name="Padilla G."/>
            <person name="Ferreira P."/>
            <person name="Barriuso J."/>
            <person name="Kellner H."/>
            <person name="Castanera R."/>
            <person name="Alfaro M."/>
            <person name="Ramirez L."/>
            <person name="Pisabarro A.G."/>
            <person name="Kuo A."/>
            <person name="Tritt A."/>
            <person name="Lipzen A."/>
            <person name="He G."/>
            <person name="Yan M."/>
            <person name="Ng V."/>
            <person name="Cullen D."/>
            <person name="Martin F."/>
            <person name="Rosso M.-N."/>
            <person name="Henrissat B."/>
            <person name="Hibbett D."/>
            <person name="Martinez A.T."/>
            <person name="Grigoriev I.V."/>
        </authorList>
    </citation>
    <scope>NUCLEOTIDE SEQUENCE</scope>
    <source>
        <strain evidence="3">AH 44721</strain>
    </source>
</reference>
<evidence type="ECO:0000313" key="3">
    <source>
        <dbReference type="EMBL" id="KAF8886675.1"/>
    </source>
</evidence>
<comment type="caution">
    <text evidence="3">The sequence shown here is derived from an EMBL/GenBank/DDBJ whole genome shotgun (WGS) entry which is preliminary data.</text>
</comment>
<gene>
    <name evidence="3" type="ORF">CPB84DRAFT_1749883</name>
</gene>
<keyword evidence="4" id="KW-1185">Reference proteome</keyword>
<organism evidence="3 4">
    <name type="scientific">Gymnopilus junonius</name>
    <name type="common">Spectacular rustgill mushroom</name>
    <name type="synonym">Gymnopilus spectabilis subsp. junonius</name>
    <dbReference type="NCBI Taxonomy" id="109634"/>
    <lineage>
        <taxon>Eukaryota</taxon>
        <taxon>Fungi</taxon>
        <taxon>Dikarya</taxon>
        <taxon>Basidiomycota</taxon>
        <taxon>Agaricomycotina</taxon>
        <taxon>Agaricomycetes</taxon>
        <taxon>Agaricomycetidae</taxon>
        <taxon>Agaricales</taxon>
        <taxon>Agaricineae</taxon>
        <taxon>Hymenogastraceae</taxon>
        <taxon>Gymnopilus</taxon>
    </lineage>
</organism>
<keyword evidence="2" id="KW-0732">Signal</keyword>
<dbReference type="AlphaFoldDB" id="A0A9P5TJZ1"/>
<dbReference type="Proteomes" id="UP000724874">
    <property type="component" value="Unassembled WGS sequence"/>
</dbReference>
<proteinExistence type="predicted"/>
<evidence type="ECO:0000256" key="1">
    <source>
        <dbReference type="SAM" id="MobiDB-lite"/>
    </source>
</evidence>
<evidence type="ECO:0000313" key="4">
    <source>
        <dbReference type="Proteomes" id="UP000724874"/>
    </source>
</evidence>
<feature type="region of interest" description="Disordered" evidence="1">
    <location>
        <begin position="152"/>
        <end position="171"/>
    </location>
</feature>
<name>A0A9P5TJZ1_GYMJU</name>
<evidence type="ECO:0000256" key="2">
    <source>
        <dbReference type="SAM" id="SignalP"/>
    </source>
</evidence>
<sequence length="171" mass="17244">MNLSTFIALAFFLLGNTAVAAPAGGFVIPFDQSVTQAQSNIASVSTLSQAAESAASSASAFPTSLANETKERPLLPAIVHHGAPIARRDQEPTPSVWASPSAATASATTPFVISTETAIPLGPSTESETVGPSGEGISVTKAVRNEMDADPAANATMESGATEPASALLSF</sequence>
<accession>A0A9P5TJZ1</accession>
<feature type="signal peptide" evidence="2">
    <location>
        <begin position="1"/>
        <end position="20"/>
    </location>
</feature>
<dbReference type="EMBL" id="JADNYJ010000094">
    <property type="protein sequence ID" value="KAF8886675.1"/>
    <property type="molecule type" value="Genomic_DNA"/>
</dbReference>
<feature type="chain" id="PRO_5040140320" evidence="2">
    <location>
        <begin position="21"/>
        <end position="171"/>
    </location>
</feature>